<feature type="compositionally biased region" description="Basic and acidic residues" evidence="1">
    <location>
        <begin position="64"/>
        <end position="77"/>
    </location>
</feature>
<dbReference type="InterPro" id="IPR011989">
    <property type="entry name" value="ARM-like"/>
</dbReference>
<reference evidence="2" key="2">
    <citation type="submission" date="2020-08" db="EMBL/GenBank/DDBJ databases">
        <title>Plant Genome Project.</title>
        <authorList>
            <person name="Zhang R.-G."/>
        </authorList>
    </citation>
    <scope>NUCLEOTIDE SEQUENCE</scope>
    <source>
        <strain evidence="2">Huo1</strain>
        <tissue evidence="2">Leaf</tissue>
    </source>
</reference>
<evidence type="ECO:0008006" key="4">
    <source>
        <dbReference type="Google" id="ProtNLM"/>
    </source>
</evidence>
<dbReference type="AlphaFoldDB" id="A0A8X8XZ72"/>
<feature type="compositionally biased region" description="Polar residues" evidence="1">
    <location>
        <begin position="84"/>
        <end position="122"/>
    </location>
</feature>
<feature type="region of interest" description="Disordered" evidence="1">
    <location>
        <begin position="57"/>
        <end position="122"/>
    </location>
</feature>
<protein>
    <recommendedName>
        <fullName evidence="4">Wings apart-like protein</fullName>
    </recommendedName>
</protein>
<evidence type="ECO:0000313" key="3">
    <source>
        <dbReference type="Proteomes" id="UP000298416"/>
    </source>
</evidence>
<dbReference type="Gene3D" id="1.25.10.10">
    <property type="entry name" value="Leucine-rich Repeat Variant"/>
    <property type="match status" value="1"/>
</dbReference>
<evidence type="ECO:0000256" key="1">
    <source>
        <dbReference type="SAM" id="MobiDB-lite"/>
    </source>
</evidence>
<dbReference type="EMBL" id="PNBA02000006">
    <property type="protein sequence ID" value="KAG6420633.1"/>
    <property type="molecule type" value="Genomic_DNA"/>
</dbReference>
<accession>A0A8X8XZ72</accession>
<evidence type="ECO:0000313" key="2">
    <source>
        <dbReference type="EMBL" id="KAG6420633.1"/>
    </source>
</evidence>
<dbReference type="InterPro" id="IPR039874">
    <property type="entry name" value="WAPL"/>
</dbReference>
<dbReference type="Proteomes" id="UP000298416">
    <property type="component" value="Unassembled WGS sequence"/>
</dbReference>
<dbReference type="PANTHER" id="PTHR22100:SF13">
    <property type="entry name" value="WINGS APART-LIKE PROTEIN HOMOLOG"/>
    <property type="match status" value="1"/>
</dbReference>
<comment type="caution">
    <text evidence="2">The sequence shown here is derived from an EMBL/GenBank/DDBJ whole genome shotgun (WGS) entry which is preliminary data.</text>
</comment>
<proteinExistence type="predicted"/>
<organism evidence="2">
    <name type="scientific">Salvia splendens</name>
    <name type="common">Scarlet sage</name>
    <dbReference type="NCBI Taxonomy" id="180675"/>
    <lineage>
        <taxon>Eukaryota</taxon>
        <taxon>Viridiplantae</taxon>
        <taxon>Streptophyta</taxon>
        <taxon>Embryophyta</taxon>
        <taxon>Tracheophyta</taxon>
        <taxon>Spermatophyta</taxon>
        <taxon>Magnoliopsida</taxon>
        <taxon>eudicotyledons</taxon>
        <taxon>Gunneridae</taxon>
        <taxon>Pentapetalae</taxon>
        <taxon>asterids</taxon>
        <taxon>lamiids</taxon>
        <taxon>Lamiales</taxon>
        <taxon>Lamiaceae</taxon>
        <taxon>Nepetoideae</taxon>
        <taxon>Mentheae</taxon>
        <taxon>Salviinae</taxon>
        <taxon>Salvia</taxon>
        <taxon>Salvia subgen. Calosphace</taxon>
        <taxon>core Calosphace</taxon>
    </lineage>
</organism>
<keyword evidence="3" id="KW-1185">Reference proteome</keyword>
<gene>
    <name evidence="2" type="ORF">SASPL_117168</name>
</gene>
<reference evidence="2" key="1">
    <citation type="submission" date="2018-01" db="EMBL/GenBank/DDBJ databases">
        <authorList>
            <person name="Mao J.F."/>
        </authorList>
    </citation>
    <scope>NUCLEOTIDE SEQUENCE</scope>
    <source>
        <strain evidence="2">Huo1</strain>
        <tissue evidence="2">Leaf</tissue>
    </source>
</reference>
<dbReference type="PANTHER" id="PTHR22100">
    <property type="entry name" value="WINGS APART-LIKE PROTEIN HOMOLOG"/>
    <property type="match status" value="1"/>
</dbReference>
<name>A0A8X8XZ72_SALSN</name>
<sequence length="380" mass="41839">MLHSSAMIIRYKCHLLRMKGSFGGQQAPRSFTKLILSVIKILSGVSLLRSFISHESNLSGGHSSMERTSHESFDQCDPRMMSGQPRSTYSSVEATQASSQKWRAKSSQAGSSNGTSCNLNHATHVSRADSGVESCTRNRKPRFANSGIADPFIFHNNNSEPSKWESRDGSAVMIGHTDTSDFVSVSQQESNNVEYLHSQETSCSSVGDEVKSNLLAECLLTAIKLHLSSFLIYKNCIYLTAIRSRLAAVSVSLPCLVGLDLRKQSNMIPILCSIFLSNQGIEDAAGEGKCLSWEDEESIIQGEKEAEKIIVEAYAALLLAFLSMESKKVRNTIAESLPGRNLKILVPVLERFVEFHLTLNVISPETHFTVLKVIESCKMP</sequence>